<dbReference type="PROSITE" id="PS50021">
    <property type="entry name" value="CH"/>
    <property type="match status" value="1"/>
</dbReference>
<feature type="region of interest" description="Disordered" evidence="1">
    <location>
        <begin position="1"/>
        <end position="22"/>
    </location>
</feature>
<dbReference type="Proteomes" id="UP000291022">
    <property type="component" value="Unassembled WGS sequence"/>
</dbReference>
<evidence type="ECO:0000313" key="3">
    <source>
        <dbReference type="Ensembl" id="ENSUAMP00000032779.1"/>
    </source>
</evidence>
<dbReference type="SUPFAM" id="SSF47576">
    <property type="entry name" value="Calponin-homology domain, CH-domain"/>
    <property type="match status" value="1"/>
</dbReference>
<dbReference type="Ensembl" id="ENSUAMT00000036520.1">
    <property type="protein sequence ID" value="ENSUAMP00000032779.1"/>
    <property type="gene ID" value="ENSUAMG00000025009.1"/>
</dbReference>
<reference evidence="4" key="1">
    <citation type="submission" date="2016-06" db="EMBL/GenBank/DDBJ databases">
        <title>De novo assembly and RNA-Seq shows season-dependent expression and editing in black bear kidneys.</title>
        <authorList>
            <person name="Korstanje R."/>
            <person name="Srivastava A."/>
            <person name="Sarsani V.K."/>
            <person name="Sheehan S.M."/>
            <person name="Seger R.L."/>
            <person name="Barter M.E."/>
            <person name="Lindqvist C."/>
            <person name="Brody L.C."/>
            <person name="Mullikin J.C."/>
        </authorList>
    </citation>
    <scope>NUCLEOTIDE SEQUENCE [LARGE SCALE GENOMIC DNA]</scope>
</reference>
<dbReference type="InterPro" id="IPR036872">
    <property type="entry name" value="CH_dom_sf"/>
</dbReference>
<feature type="domain" description="Calponin-homology (CH)" evidence="2">
    <location>
        <begin position="17"/>
        <end position="80"/>
    </location>
</feature>
<dbReference type="InterPro" id="IPR001715">
    <property type="entry name" value="CH_dom"/>
</dbReference>
<evidence type="ECO:0000256" key="1">
    <source>
        <dbReference type="SAM" id="MobiDB-lite"/>
    </source>
</evidence>
<dbReference type="OMA" id="DAKPLCH"/>
<name>A0A452SJL5_URSAM</name>
<protein>
    <recommendedName>
        <fullName evidence="2">Calponin-homology (CH) domain-containing protein</fullName>
    </recommendedName>
</protein>
<reference evidence="3" key="3">
    <citation type="submission" date="2025-09" db="UniProtKB">
        <authorList>
            <consortium name="Ensembl"/>
        </authorList>
    </citation>
    <scope>IDENTIFICATION</scope>
</reference>
<dbReference type="STRING" id="9643.ENSUAMP00000032779"/>
<accession>A0A452SJL5</accession>
<reference evidence="3" key="2">
    <citation type="submission" date="2025-08" db="UniProtKB">
        <authorList>
            <consortium name="Ensembl"/>
        </authorList>
    </citation>
    <scope>IDENTIFICATION</scope>
</reference>
<dbReference type="GeneTree" id="ENSGT00950000183159"/>
<dbReference type="Gene3D" id="1.10.418.10">
    <property type="entry name" value="Calponin-like domain"/>
    <property type="match status" value="1"/>
</dbReference>
<dbReference type="AlphaFoldDB" id="A0A452SJL5"/>
<dbReference type="GO" id="GO:0051893">
    <property type="term" value="P:regulation of focal adhesion assembly"/>
    <property type="evidence" value="ECO:0007669"/>
    <property type="project" value="TreeGrafter"/>
</dbReference>
<keyword evidence="4" id="KW-1185">Reference proteome</keyword>
<dbReference type="Pfam" id="PF00307">
    <property type="entry name" value="CH"/>
    <property type="match status" value="1"/>
</dbReference>
<evidence type="ECO:0000259" key="2">
    <source>
        <dbReference type="PROSITE" id="PS50021"/>
    </source>
</evidence>
<dbReference type="GO" id="GO:0032034">
    <property type="term" value="F:myosin II head/neck binding"/>
    <property type="evidence" value="ECO:0007669"/>
    <property type="project" value="TreeGrafter"/>
</dbReference>
<dbReference type="GO" id="GO:0001725">
    <property type="term" value="C:stress fiber"/>
    <property type="evidence" value="ECO:0007669"/>
    <property type="project" value="TreeGrafter"/>
</dbReference>
<dbReference type="PANTHER" id="PTHR15551">
    <property type="entry name" value="LIM DOMAIN ONLY 7"/>
    <property type="match status" value="1"/>
</dbReference>
<evidence type="ECO:0000313" key="4">
    <source>
        <dbReference type="Proteomes" id="UP000291022"/>
    </source>
</evidence>
<proteinExistence type="predicted"/>
<organism evidence="3 4">
    <name type="scientific">Ursus americanus</name>
    <name type="common">American black bear</name>
    <name type="synonym">Euarctos americanus</name>
    <dbReference type="NCBI Taxonomy" id="9643"/>
    <lineage>
        <taxon>Eukaryota</taxon>
        <taxon>Metazoa</taxon>
        <taxon>Chordata</taxon>
        <taxon>Craniata</taxon>
        <taxon>Vertebrata</taxon>
        <taxon>Euteleostomi</taxon>
        <taxon>Mammalia</taxon>
        <taxon>Eutheria</taxon>
        <taxon>Laurasiatheria</taxon>
        <taxon>Carnivora</taxon>
        <taxon>Caniformia</taxon>
        <taxon>Ursidae</taxon>
        <taxon>Ursus</taxon>
    </lineage>
</organism>
<sequence length="80" mass="8488">AEEPDVGLDPIMPGSCPEPKADAKPLCHPVTGRSFGDKDFRTGLENGILLCELLNAIKPGLVKKINRLPTPIAGLVSIQN</sequence>
<dbReference type="PANTHER" id="PTHR15551:SF3">
    <property type="entry name" value="LIM AND CALPONIN HOMOLOGY DOMAINS-CONTAINING PROTEIN 1"/>
    <property type="match status" value="1"/>
</dbReference>
<dbReference type="GO" id="GO:0051496">
    <property type="term" value="P:positive regulation of stress fiber assembly"/>
    <property type="evidence" value="ECO:0007669"/>
    <property type="project" value="TreeGrafter"/>
</dbReference>